<dbReference type="GO" id="GO:0005737">
    <property type="term" value="C:cytoplasm"/>
    <property type="evidence" value="ECO:0007669"/>
    <property type="project" value="UniProtKB-SubCell"/>
</dbReference>
<name>A0A3D9H5C8_9PROT</name>
<dbReference type="Pfam" id="PF02794">
    <property type="entry name" value="HlyC"/>
    <property type="match status" value="1"/>
</dbReference>
<dbReference type="GO" id="GO:0009404">
    <property type="term" value="P:toxin metabolic process"/>
    <property type="evidence" value="ECO:0007669"/>
    <property type="project" value="UniProtKB-UniRule"/>
</dbReference>
<dbReference type="PRINTS" id="PR01489">
    <property type="entry name" value="RTXTOXINC"/>
</dbReference>
<dbReference type="EC" id="2.3.1.-" evidence="2"/>
<dbReference type="GO" id="GO:0016746">
    <property type="term" value="F:acyltransferase activity"/>
    <property type="evidence" value="ECO:0007669"/>
    <property type="project" value="UniProtKB-UniRule"/>
</dbReference>
<keyword evidence="5" id="KW-1185">Reference proteome</keyword>
<evidence type="ECO:0000256" key="1">
    <source>
        <dbReference type="ARBA" id="ARBA00005686"/>
    </source>
</evidence>
<keyword evidence="2 4" id="KW-0012">Acyltransferase</keyword>
<protein>
    <recommendedName>
        <fullName evidence="2">RTX toxin-activating lysine-acyltransferase</fullName>
        <ecNumber evidence="2">2.3.1.-</ecNumber>
    </recommendedName>
</protein>
<keyword evidence="2" id="KW-0204">Cytolysis</keyword>
<dbReference type="InterPro" id="IPR003996">
    <property type="entry name" value="RTX_toxin-activating_protC_bac"/>
</dbReference>
<sequence>MTKGKARANGAGKTRTKKSAAGTAEGAFSEKMKQQTDALGQMDAAADKVESLSDEFREQGEEELRKIGDAANEHLKYLGEVAWLMTQLPTHKHLFITDLEWLIIPPLSLGQARIWREKGLPVAYASWAFVNDSTADRIAQAGARISPAEWNNGKQAWLMDVITPFGGADKVVKELREEIFKGQSVKTLVPAPDGSGMKIVEL</sequence>
<comment type="similarity">
    <text evidence="1 2">Belongs to the RTX toxin acyltransferase family.</text>
</comment>
<comment type="function">
    <text evidence="2">Involved in fatty acylation of protoxin at internal lysine residues, thereby converting it to the active toxin.</text>
</comment>
<dbReference type="Proteomes" id="UP000256845">
    <property type="component" value="Unassembled WGS sequence"/>
</dbReference>
<dbReference type="AlphaFoldDB" id="A0A3D9H5C8"/>
<gene>
    <name evidence="4" type="ORF">DFP90_11459</name>
</gene>
<dbReference type="GO" id="GO:0031640">
    <property type="term" value="P:killing of cells of another organism"/>
    <property type="evidence" value="ECO:0007669"/>
    <property type="project" value="UniProtKB-KW"/>
</dbReference>
<keyword evidence="2" id="KW-0963">Cytoplasm</keyword>
<organism evidence="4 5">
    <name type="scientific">Aestuariispira insulae</name>
    <dbReference type="NCBI Taxonomy" id="1461337"/>
    <lineage>
        <taxon>Bacteria</taxon>
        <taxon>Pseudomonadati</taxon>
        <taxon>Pseudomonadota</taxon>
        <taxon>Alphaproteobacteria</taxon>
        <taxon>Rhodospirillales</taxon>
        <taxon>Kiloniellaceae</taxon>
        <taxon>Aestuariispira</taxon>
    </lineage>
</organism>
<comment type="subcellular location">
    <subcellularLocation>
        <location evidence="2">Cytoplasm</location>
    </subcellularLocation>
</comment>
<dbReference type="RefSeq" id="WP_115939039.1">
    <property type="nucleotide sequence ID" value="NZ_QRDW01000014.1"/>
</dbReference>
<dbReference type="OrthoDB" id="5431564at2"/>
<evidence type="ECO:0000256" key="3">
    <source>
        <dbReference type="SAM" id="MobiDB-lite"/>
    </source>
</evidence>
<evidence type="ECO:0000256" key="2">
    <source>
        <dbReference type="RuleBase" id="RU368102"/>
    </source>
</evidence>
<keyword evidence="2 4" id="KW-0808">Transferase</keyword>
<proteinExistence type="inferred from homology"/>
<reference evidence="4 5" key="1">
    <citation type="submission" date="2018-07" db="EMBL/GenBank/DDBJ databases">
        <title>Genomic Encyclopedia of Type Strains, Phase III (KMG-III): the genomes of soil and plant-associated and newly described type strains.</title>
        <authorList>
            <person name="Whitman W."/>
        </authorList>
    </citation>
    <scope>NUCLEOTIDE SEQUENCE [LARGE SCALE GENOMIC DNA]</scope>
    <source>
        <strain evidence="4 5">CECT 8488</strain>
    </source>
</reference>
<accession>A0A3D9H5C8</accession>
<dbReference type="EMBL" id="QRDW01000014">
    <property type="protein sequence ID" value="RED44697.1"/>
    <property type="molecule type" value="Genomic_DNA"/>
</dbReference>
<feature type="region of interest" description="Disordered" evidence="3">
    <location>
        <begin position="1"/>
        <end position="44"/>
    </location>
</feature>
<evidence type="ECO:0000313" key="4">
    <source>
        <dbReference type="EMBL" id="RED44697.1"/>
    </source>
</evidence>
<comment type="caution">
    <text evidence="4">The sequence shown here is derived from an EMBL/GenBank/DDBJ whole genome shotgun (WGS) entry which is preliminary data.</text>
</comment>
<evidence type="ECO:0000313" key="5">
    <source>
        <dbReference type="Proteomes" id="UP000256845"/>
    </source>
</evidence>